<reference evidence="1" key="1">
    <citation type="submission" date="2021-06" db="EMBL/GenBank/DDBJ databases">
        <authorList>
            <person name="Kallberg Y."/>
            <person name="Tangrot J."/>
            <person name="Rosling A."/>
        </authorList>
    </citation>
    <scope>NUCLEOTIDE SEQUENCE</scope>
    <source>
        <strain evidence="1">MT106</strain>
    </source>
</reference>
<organism evidence="1 2">
    <name type="scientific">Ambispora gerdemannii</name>
    <dbReference type="NCBI Taxonomy" id="144530"/>
    <lineage>
        <taxon>Eukaryota</taxon>
        <taxon>Fungi</taxon>
        <taxon>Fungi incertae sedis</taxon>
        <taxon>Mucoromycota</taxon>
        <taxon>Glomeromycotina</taxon>
        <taxon>Glomeromycetes</taxon>
        <taxon>Archaeosporales</taxon>
        <taxon>Ambisporaceae</taxon>
        <taxon>Ambispora</taxon>
    </lineage>
</organism>
<accession>A0A9N8WL08</accession>
<dbReference type="AlphaFoldDB" id="A0A9N8WL08"/>
<evidence type="ECO:0000313" key="1">
    <source>
        <dbReference type="EMBL" id="CAG8489053.1"/>
    </source>
</evidence>
<proteinExistence type="predicted"/>
<protein>
    <submittedName>
        <fullName evidence="1">10798_t:CDS:1</fullName>
    </submittedName>
</protein>
<sequence length="275" mass="32135">MDNWKLYTNNRYYKTNKADDEENVTLINNVNKDGSDTDSFMSDLSVNETQEKFTQLKITRDEENNYNNQLTDFVENNHTVEKLSQTPIIEQPQKSYNYIHNQYTQQDFRQTGLDKRNAFGNFVELYRHFYTDDRFVRDLSVFVYLEQLVIYLERNIHTLASEVTMFLPSIIELVARYVPEFEIVFVEHYKFNGHGFYGIINVAELLVDLDAGDIQSTTSSTTNKYSDIINDSRVKANHDEPPEYDMSIIVECNTDVNDVSDIESITTEGGEWHCV</sequence>
<dbReference type="EMBL" id="CAJVPL010000372">
    <property type="protein sequence ID" value="CAG8489053.1"/>
    <property type="molecule type" value="Genomic_DNA"/>
</dbReference>
<keyword evidence="2" id="KW-1185">Reference proteome</keyword>
<gene>
    <name evidence="1" type="ORF">AGERDE_LOCUS3651</name>
</gene>
<evidence type="ECO:0000313" key="2">
    <source>
        <dbReference type="Proteomes" id="UP000789831"/>
    </source>
</evidence>
<dbReference type="Proteomes" id="UP000789831">
    <property type="component" value="Unassembled WGS sequence"/>
</dbReference>
<name>A0A9N8WL08_9GLOM</name>
<comment type="caution">
    <text evidence="1">The sequence shown here is derived from an EMBL/GenBank/DDBJ whole genome shotgun (WGS) entry which is preliminary data.</text>
</comment>
<dbReference type="OrthoDB" id="2425799at2759"/>